<dbReference type="AlphaFoldDB" id="A0AA46H1A8"/>
<sequence>MWRWRELREPGGSFGGDLGAGAREPGGDLWGTGGVGHSAYVPVVGEQP</sequence>
<evidence type="ECO:0000256" key="1">
    <source>
        <dbReference type="SAM" id="MobiDB-lite"/>
    </source>
</evidence>
<name>A0AA46H1A8_9MICO</name>
<dbReference type="EMBL" id="UFYA01000001">
    <property type="protein sequence ID" value="STD14484.1"/>
    <property type="molecule type" value="Genomic_DNA"/>
</dbReference>
<organism evidence="2 3">
    <name type="scientific">Dermatophilus congolensis</name>
    <dbReference type="NCBI Taxonomy" id="1863"/>
    <lineage>
        <taxon>Bacteria</taxon>
        <taxon>Bacillati</taxon>
        <taxon>Actinomycetota</taxon>
        <taxon>Actinomycetes</taxon>
        <taxon>Micrococcales</taxon>
        <taxon>Dermatophilaceae</taxon>
        <taxon>Dermatophilus</taxon>
    </lineage>
</organism>
<evidence type="ECO:0000313" key="2">
    <source>
        <dbReference type="EMBL" id="STD14484.1"/>
    </source>
</evidence>
<gene>
    <name evidence="2" type="ORF">NCTC7915_02110</name>
</gene>
<comment type="caution">
    <text evidence="2">The sequence shown here is derived from an EMBL/GenBank/DDBJ whole genome shotgun (WGS) entry which is preliminary data.</text>
</comment>
<evidence type="ECO:0000313" key="3">
    <source>
        <dbReference type="Proteomes" id="UP000254118"/>
    </source>
</evidence>
<protein>
    <submittedName>
        <fullName evidence="2">Uncharacterized protein</fullName>
    </submittedName>
</protein>
<reference evidence="2 3" key="1">
    <citation type="submission" date="2018-06" db="EMBL/GenBank/DDBJ databases">
        <authorList>
            <consortium name="Pathogen Informatics"/>
            <person name="Doyle S."/>
        </authorList>
    </citation>
    <scope>NUCLEOTIDE SEQUENCE [LARGE SCALE GENOMIC DNA]</scope>
    <source>
        <strain evidence="2 3">NCTC7915</strain>
    </source>
</reference>
<proteinExistence type="predicted"/>
<dbReference type="Proteomes" id="UP000254118">
    <property type="component" value="Unassembled WGS sequence"/>
</dbReference>
<feature type="region of interest" description="Disordered" evidence="1">
    <location>
        <begin position="1"/>
        <end position="35"/>
    </location>
</feature>
<accession>A0AA46H1A8</accession>